<dbReference type="Proteomes" id="UP000294621">
    <property type="component" value="Unassembled WGS sequence"/>
</dbReference>
<evidence type="ECO:0000256" key="12">
    <source>
        <dbReference type="ARBA" id="ARBA00031533"/>
    </source>
</evidence>
<dbReference type="GO" id="GO:0016285">
    <property type="term" value="F:alanyl aminopeptidase activity"/>
    <property type="evidence" value="ECO:0007669"/>
    <property type="project" value="UniProtKB-EC"/>
</dbReference>
<feature type="domain" description="Peptidase M1 membrane alanine aminopeptidase" evidence="13">
    <location>
        <begin position="256"/>
        <end position="442"/>
    </location>
</feature>
<comment type="catalytic activity">
    <reaction evidence="1">
        <text>Release of an N-terminal amino acid, Xaa-|-Yaa- from a peptide, amide or arylamide. Xaa is preferably Ala, but may be most amino acids including Pro (slow action). When a terminal hydrophobic residue is followed by a prolyl residue, the two may be released as an intact Xaa-Pro dipeptide.</text>
        <dbReference type="EC" id="3.4.11.2"/>
    </reaction>
</comment>
<evidence type="ECO:0000256" key="4">
    <source>
        <dbReference type="ARBA" id="ARBA00012564"/>
    </source>
</evidence>
<organism evidence="15 16">
    <name type="scientific">Arthrobacter nitrophenolicus</name>
    <dbReference type="NCBI Taxonomy" id="683150"/>
    <lineage>
        <taxon>Bacteria</taxon>
        <taxon>Bacillati</taxon>
        <taxon>Actinomycetota</taxon>
        <taxon>Actinomycetes</taxon>
        <taxon>Micrococcales</taxon>
        <taxon>Micrococcaceae</taxon>
        <taxon>Arthrobacter</taxon>
    </lineage>
</organism>
<dbReference type="GO" id="GO:0008270">
    <property type="term" value="F:zinc ion binding"/>
    <property type="evidence" value="ECO:0007669"/>
    <property type="project" value="InterPro"/>
</dbReference>
<comment type="cofactor">
    <cofactor evidence="2">
        <name>Zn(2+)</name>
        <dbReference type="ChEBI" id="CHEBI:29105"/>
    </cofactor>
</comment>
<dbReference type="PRINTS" id="PR00756">
    <property type="entry name" value="ALADIPTASE"/>
</dbReference>
<dbReference type="GO" id="GO:0006508">
    <property type="term" value="P:proteolysis"/>
    <property type="evidence" value="ECO:0007669"/>
    <property type="project" value="UniProtKB-KW"/>
</dbReference>
<evidence type="ECO:0000256" key="11">
    <source>
        <dbReference type="ARBA" id="ARBA00029811"/>
    </source>
</evidence>
<evidence type="ECO:0000259" key="14">
    <source>
        <dbReference type="Pfam" id="PF17900"/>
    </source>
</evidence>
<evidence type="ECO:0000256" key="5">
    <source>
        <dbReference type="ARBA" id="ARBA00015611"/>
    </source>
</evidence>
<dbReference type="Pfam" id="PF17900">
    <property type="entry name" value="Peptidase_M1_N"/>
    <property type="match status" value="1"/>
</dbReference>
<keyword evidence="7" id="KW-0479">Metal-binding</keyword>
<dbReference type="InterPro" id="IPR014782">
    <property type="entry name" value="Peptidase_M1_dom"/>
</dbReference>
<evidence type="ECO:0000256" key="8">
    <source>
        <dbReference type="ARBA" id="ARBA00022801"/>
    </source>
</evidence>
<evidence type="ECO:0000256" key="6">
    <source>
        <dbReference type="ARBA" id="ARBA00022670"/>
    </source>
</evidence>
<dbReference type="PANTHER" id="PTHR11533">
    <property type="entry name" value="PROTEASE M1 ZINC METALLOPROTEASE"/>
    <property type="match status" value="1"/>
</dbReference>
<dbReference type="AlphaFoldDB" id="A0A4R5XWG6"/>
<evidence type="ECO:0000256" key="7">
    <source>
        <dbReference type="ARBA" id="ARBA00022723"/>
    </source>
</evidence>
<dbReference type="InterPro" id="IPR050344">
    <property type="entry name" value="Peptidase_M1_aminopeptidases"/>
</dbReference>
<dbReference type="OrthoDB" id="100605at2"/>
<evidence type="ECO:0000256" key="2">
    <source>
        <dbReference type="ARBA" id="ARBA00001947"/>
    </source>
</evidence>
<dbReference type="EC" id="3.4.11.2" evidence="4"/>
<reference evidence="15 16" key="1">
    <citation type="submission" date="2019-03" db="EMBL/GenBank/DDBJ databases">
        <title>Genome Sequencing and Assembly of Various Microbes Isolated from Partially Reclaimed Soil and Acid Mine Drainage (AMD) Site.</title>
        <authorList>
            <person name="Steinbock B."/>
            <person name="Bechtold R."/>
            <person name="Sevigny J.L."/>
            <person name="Thomas D."/>
            <person name="Cuthill L.R."/>
            <person name="Aveiro Johannsen E.J."/>
            <person name="Thomas K."/>
            <person name="Ghosh A."/>
        </authorList>
    </citation>
    <scope>NUCLEOTIDE SEQUENCE [LARGE SCALE GENOMIC DNA]</scope>
    <source>
        <strain evidence="15 16">S-A1</strain>
    </source>
</reference>
<dbReference type="STRING" id="683150.G205_16809"/>
<evidence type="ECO:0000259" key="13">
    <source>
        <dbReference type="Pfam" id="PF01433"/>
    </source>
</evidence>
<keyword evidence="10" id="KW-0482">Metalloprotease</keyword>
<dbReference type="InterPro" id="IPR042097">
    <property type="entry name" value="Aminopeptidase_N-like_N_sf"/>
</dbReference>
<evidence type="ECO:0000313" key="15">
    <source>
        <dbReference type="EMBL" id="TDL36209.1"/>
    </source>
</evidence>
<protein>
    <recommendedName>
        <fullName evidence="5">Aminopeptidase N</fullName>
        <ecNumber evidence="4">3.4.11.2</ecNumber>
    </recommendedName>
    <alternativeName>
        <fullName evidence="11">Alanine aminopeptidase</fullName>
    </alternativeName>
    <alternativeName>
        <fullName evidence="12">Lysyl aminopeptidase</fullName>
    </alternativeName>
</protein>
<dbReference type="SUPFAM" id="SSF55486">
    <property type="entry name" value="Metalloproteases ('zincins'), catalytic domain"/>
    <property type="match status" value="1"/>
</dbReference>
<dbReference type="Pfam" id="PF01433">
    <property type="entry name" value="Peptidase_M1"/>
    <property type="match status" value="1"/>
</dbReference>
<name>A0A4R5XWG6_9MICC</name>
<dbReference type="CDD" id="cd09603">
    <property type="entry name" value="M1_APN_like"/>
    <property type="match status" value="1"/>
</dbReference>
<evidence type="ECO:0000313" key="16">
    <source>
        <dbReference type="Proteomes" id="UP000294621"/>
    </source>
</evidence>
<evidence type="ECO:0000256" key="9">
    <source>
        <dbReference type="ARBA" id="ARBA00022833"/>
    </source>
</evidence>
<proteinExistence type="inferred from homology"/>
<feature type="domain" description="Aminopeptidase N-like N-terminal" evidence="14">
    <location>
        <begin position="35"/>
        <end position="207"/>
    </location>
</feature>
<dbReference type="RefSeq" id="WP_133349842.1">
    <property type="nucleotide sequence ID" value="NZ_SMZQ01000007.1"/>
</dbReference>
<keyword evidence="6" id="KW-0645">Protease</keyword>
<dbReference type="InterPro" id="IPR001930">
    <property type="entry name" value="Peptidase_M1"/>
</dbReference>
<comment type="similarity">
    <text evidence="3">Belongs to the peptidase M1 family.</text>
</comment>
<accession>A0A4R5XWG6</accession>
<dbReference type="EMBL" id="SMZQ01000007">
    <property type="protein sequence ID" value="TDL36209.1"/>
    <property type="molecule type" value="Genomic_DNA"/>
</dbReference>
<dbReference type="Gene3D" id="2.60.40.1730">
    <property type="entry name" value="tricorn interacting facor f3 domain"/>
    <property type="match status" value="1"/>
</dbReference>
<evidence type="ECO:0000256" key="3">
    <source>
        <dbReference type="ARBA" id="ARBA00010136"/>
    </source>
</evidence>
<dbReference type="Gene3D" id="1.10.390.10">
    <property type="entry name" value="Neutral Protease Domain 2"/>
    <property type="match status" value="1"/>
</dbReference>
<dbReference type="SUPFAM" id="SSF63737">
    <property type="entry name" value="Leukotriene A4 hydrolase N-terminal domain"/>
    <property type="match status" value="1"/>
</dbReference>
<sequence length="457" mass="49884">MSFPAEAGGSVPAATLPAAPDPYLPGAGSNAYRVERYELELDYKVSSNRLSGRAVLYGVAQAPASAIVLDLAGNLRATKVQLDGRKAGRFSQRAGQLVVAGQAGFQPGQRFTLDIRYEGNPAPRRGLWGEVGWEELSDGVLVAGQPNGAPSWFPCNDHPRNKASYRFTITTDANYRAVCNGVFQSRTTRSSRETWVYEQAEPMATYLATVQIGRYGLLELDAGRHAPAVPQHVAVTPALAGRARTGLALQPAMMRTFTSCFGPYPFPGYTVVVTEDELEIPLEAQGLSILGPNHLDPDWESQRLIAHELSHQWFGNSLTAATWQDIWLHEGFACYAEWIWSEEAGVMTVAGRAGAAWHRLEADAQDILVGDPGPEHMFDDRVYKRGALALHAVRMACGDLAFFALLQEWTAAHRHGSVGTHDFILAINRATAVDAEALLHPWLYEESLPPLPLARVS</sequence>
<evidence type="ECO:0000256" key="1">
    <source>
        <dbReference type="ARBA" id="ARBA00000098"/>
    </source>
</evidence>
<dbReference type="InterPro" id="IPR027268">
    <property type="entry name" value="Peptidase_M4/M1_CTD_sf"/>
</dbReference>
<dbReference type="InterPro" id="IPR045357">
    <property type="entry name" value="Aminopeptidase_N-like_N"/>
</dbReference>
<comment type="caution">
    <text evidence="15">The sequence shown here is derived from an EMBL/GenBank/DDBJ whole genome shotgun (WGS) entry which is preliminary data.</text>
</comment>
<gene>
    <name evidence="15" type="ORF">E2R57_13280</name>
</gene>
<keyword evidence="8" id="KW-0378">Hydrolase</keyword>
<evidence type="ECO:0000256" key="10">
    <source>
        <dbReference type="ARBA" id="ARBA00023049"/>
    </source>
</evidence>
<dbReference type="GO" id="GO:0008237">
    <property type="term" value="F:metallopeptidase activity"/>
    <property type="evidence" value="ECO:0007669"/>
    <property type="project" value="UniProtKB-KW"/>
</dbReference>
<keyword evidence="9" id="KW-0862">Zinc</keyword>